<dbReference type="InterPro" id="IPR013320">
    <property type="entry name" value="ConA-like_dom_sf"/>
</dbReference>
<evidence type="ECO:0000256" key="2">
    <source>
        <dbReference type="ARBA" id="ARBA00022801"/>
    </source>
</evidence>
<reference evidence="7" key="1">
    <citation type="submission" date="2020-03" db="EMBL/GenBank/DDBJ databases">
        <title>Molecular networking-based the target discovery of potent antiproliferative macrolactams: 5/6/7/16 polycyclic ansamycins and glycosylated trienomycin from Streptomyces cacaoi subsp. asoensis.</title>
        <authorList>
            <person name="Liu L.-L."/>
        </authorList>
    </citation>
    <scope>NUCLEOTIDE SEQUENCE [LARGE SCALE GENOMIC DNA]</scope>
    <source>
        <strain evidence="7">H2S5</strain>
    </source>
</reference>
<keyword evidence="8" id="KW-1185">Reference proteome</keyword>
<keyword evidence="2 6" id="KW-0378">Hydrolase</keyword>
<evidence type="ECO:0000256" key="6">
    <source>
        <dbReference type="RuleBase" id="RU361187"/>
    </source>
</evidence>
<dbReference type="Gene3D" id="2.115.10.20">
    <property type="entry name" value="Glycosyl hydrolase domain, family 43"/>
    <property type="match status" value="1"/>
</dbReference>
<accession>A0A6M4WMX9</accession>
<name>A0A6M4WMX9_9ACTN</name>
<evidence type="ECO:0000313" key="8">
    <source>
        <dbReference type="Proteomes" id="UP000502665"/>
    </source>
</evidence>
<dbReference type="GO" id="GO:0005975">
    <property type="term" value="P:carbohydrate metabolic process"/>
    <property type="evidence" value="ECO:0007669"/>
    <property type="project" value="InterPro"/>
</dbReference>
<dbReference type="RefSeq" id="WP_171394878.1">
    <property type="nucleotide sequence ID" value="NZ_CP049838.1"/>
</dbReference>
<evidence type="ECO:0000256" key="3">
    <source>
        <dbReference type="ARBA" id="ARBA00023295"/>
    </source>
</evidence>
<organism evidence="7 8">
    <name type="scientific">Streptomyces asoensis</name>
    <dbReference type="NCBI Taxonomy" id="249586"/>
    <lineage>
        <taxon>Bacteria</taxon>
        <taxon>Bacillati</taxon>
        <taxon>Actinomycetota</taxon>
        <taxon>Actinomycetes</taxon>
        <taxon>Kitasatosporales</taxon>
        <taxon>Streptomycetaceae</taxon>
        <taxon>Streptomyces</taxon>
    </lineage>
</organism>
<dbReference type="Gene3D" id="2.60.120.200">
    <property type="match status" value="1"/>
</dbReference>
<evidence type="ECO:0000256" key="4">
    <source>
        <dbReference type="PIRSR" id="PIRSR606710-1"/>
    </source>
</evidence>
<dbReference type="SUPFAM" id="SSF75005">
    <property type="entry name" value="Arabinanase/levansucrase/invertase"/>
    <property type="match status" value="1"/>
</dbReference>
<comment type="similarity">
    <text evidence="1 6">Belongs to the glycosyl hydrolase 43 family.</text>
</comment>
<feature type="active site" description="Proton acceptor" evidence="4">
    <location>
        <position position="15"/>
    </location>
</feature>
<sequence length="508" mass="54000">MPLPVRPVIPGFHPDPSVCRVGDVYYLANSSFEYAPGVPIHRSTDLRTWEHIGHALDRPSQLPLEGVSASGGILAPTLRHHDGRFWMISTVLVGEPRMFLVTAEDAAGPWSDPVWIPDALGIDPDLAWDDDGACLLTWTRFGEGIVQAVLDPRTGALRTERRRLWQGTGGKFPEGPHLYRIGALWYLLIAEGGTERGHAVTIARGSSPSGPFEACPGNPILTARGSDAPVQSIGHADLVQRPDGTWAMVYLGVRPRGSSPEWHVLGRETFACAVRWSEGWPGTAEPIQPDAAPELTEHLTQAETEAGQPLPPSWVAPGAFPADVLKVTDHGRRLTATTGRAFVGRRQEHLYLRARAVVVAGQKTGGPGGPGGSGGLELRIDARHAVRVEVADGRVRAVARIGAAHAVLGEAAVTGAAATGETTLELRVVPHSAATPFGTDMGPDEVVAGTSGPDGFRELGRIDGRYFSTEVAAGMTGRTVGLTCSEGEVLFRSFTYSGADDPEALDGR</sequence>
<dbReference type="PANTHER" id="PTHR42812:SF12">
    <property type="entry name" value="BETA-XYLOSIDASE-RELATED"/>
    <property type="match status" value="1"/>
</dbReference>
<dbReference type="Pfam" id="PF04616">
    <property type="entry name" value="Glyco_hydro_43"/>
    <property type="match status" value="1"/>
</dbReference>
<dbReference type="SUPFAM" id="SSF49899">
    <property type="entry name" value="Concanavalin A-like lectins/glucanases"/>
    <property type="match status" value="1"/>
</dbReference>
<dbReference type="InterPro" id="IPR023296">
    <property type="entry name" value="Glyco_hydro_beta-prop_sf"/>
</dbReference>
<evidence type="ECO:0000256" key="5">
    <source>
        <dbReference type="PIRSR" id="PIRSR606710-2"/>
    </source>
</evidence>
<keyword evidence="3 6" id="KW-0326">Glycosidase</keyword>
<evidence type="ECO:0000256" key="1">
    <source>
        <dbReference type="ARBA" id="ARBA00009865"/>
    </source>
</evidence>
<proteinExistence type="inferred from homology"/>
<dbReference type="AlphaFoldDB" id="A0A6M4WMX9"/>
<dbReference type="CDD" id="cd18617">
    <property type="entry name" value="GH43_XynB-like"/>
    <property type="match status" value="1"/>
</dbReference>
<dbReference type="GO" id="GO:0004553">
    <property type="term" value="F:hydrolase activity, hydrolyzing O-glycosyl compounds"/>
    <property type="evidence" value="ECO:0007669"/>
    <property type="project" value="InterPro"/>
</dbReference>
<evidence type="ECO:0000313" key="7">
    <source>
        <dbReference type="EMBL" id="QJS99225.1"/>
    </source>
</evidence>
<dbReference type="PANTHER" id="PTHR42812">
    <property type="entry name" value="BETA-XYLOSIDASE"/>
    <property type="match status" value="1"/>
</dbReference>
<feature type="site" description="Important for catalytic activity, responsible for pKa modulation of the active site Glu and correct orientation of both the proton donor and substrate" evidence="5">
    <location>
        <position position="123"/>
    </location>
</feature>
<dbReference type="InterPro" id="IPR006710">
    <property type="entry name" value="Glyco_hydro_43"/>
</dbReference>
<dbReference type="InterPro" id="IPR051795">
    <property type="entry name" value="Glycosyl_Hydrlase_43"/>
</dbReference>
<protein>
    <submittedName>
        <fullName evidence="7">Glycoside hydrolase family 43 protein</fullName>
    </submittedName>
</protein>
<feature type="active site" description="Proton donor" evidence="4">
    <location>
        <position position="174"/>
    </location>
</feature>
<gene>
    <name evidence="7" type="ORF">G9272_01940</name>
</gene>
<dbReference type="Proteomes" id="UP000502665">
    <property type="component" value="Chromosome"/>
</dbReference>
<dbReference type="EMBL" id="CP049838">
    <property type="protein sequence ID" value="QJS99225.1"/>
    <property type="molecule type" value="Genomic_DNA"/>
</dbReference>